<dbReference type="EMBL" id="JAACNO010001908">
    <property type="protein sequence ID" value="KAF4136714.1"/>
    <property type="molecule type" value="Genomic_DNA"/>
</dbReference>
<gene>
    <name evidence="1" type="ORF">GN958_ATG14096</name>
</gene>
<proteinExistence type="predicted"/>
<accession>A0A8S9UCL0</accession>
<name>A0A8S9UCL0_PHYIN</name>
<reference evidence="1" key="1">
    <citation type="submission" date="2020-03" db="EMBL/GenBank/DDBJ databases">
        <title>Hybrid Assembly of Korean Phytophthora infestans isolates.</title>
        <authorList>
            <person name="Prokchorchik M."/>
            <person name="Lee Y."/>
            <person name="Seo J."/>
            <person name="Cho J.-H."/>
            <person name="Park Y.-E."/>
            <person name="Jang D.-C."/>
            <person name="Im J.-S."/>
            <person name="Choi J.-G."/>
            <person name="Park H.-J."/>
            <person name="Lee G.-B."/>
            <person name="Lee Y.-G."/>
            <person name="Hong S.-Y."/>
            <person name="Cho K."/>
            <person name="Sohn K.H."/>
        </authorList>
    </citation>
    <scope>NUCLEOTIDE SEQUENCE</scope>
    <source>
        <strain evidence="1">KR_2_A2</strain>
    </source>
</reference>
<evidence type="ECO:0000313" key="2">
    <source>
        <dbReference type="Proteomes" id="UP000704712"/>
    </source>
</evidence>
<comment type="caution">
    <text evidence="1">The sequence shown here is derived from an EMBL/GenBank/DDBJ whole genome shotgun (WGS) entry which is preliminary data.</text>
</comment>
<sequence length="92" mass="10369">MVGARGSAPREDAAAVLEEERGTNHFRLIWPEFRKLGWTSKAPPSHVIETRWKYILPGGYGTDGLDYILGDEAVVNYALKSKWFCIDMLSVL</sequence>
<evidence type="ECO:0000313" key="1">
    <source>
        <dbReference type="EMBL" id="KAF4136714.1"/>
    </source>
</evidence>
<dbReference type="AlphaFoldDB" id="A0A8S9UCL0"/>
<protein>
    <submittedName>
        <fullName evidence="1">Uncharacterized protein</fullName>
    </submittedName>
</protein>
<dbReference type="Proteomes" id="UP000704712">
    <property type="component" value="Unassembled WGS sequence"/>
</dbReference>
<organism evidence="1 2">
    <name type="scientific">Phytophthora infestans</name>
    <name type="common">Potato late blight agent</name>
    <name type="synonym">Botrytis infestans</name>
    <dbReference type="NCBI Taxonomy" id="4787"/>
    <lineage>
        <taxon>Eukaryota</taxon>
        <taxon>Sar</taxon>
        <taxon>Stramenopiles</taxon>
        <taxon>Oomycota</taxon>
        <taxon>Peronosporomycetes</taxon>
        <taxon>Peronosporales</taxon>
        <taxon>Peronosporaceae</taxon>
        <taxon>Phytophthora</taxon>
    </lineage>
</organism>